<feature type="region of interest" description="Disordered" evidence="3">
    <location>
        <begin position="1573"/>
        <end position="1596"/>
    </location>
</feature>
<dbReference type="GO" id="GO:0032012">
    <property type="term" value="P:regulation of ARF protein signal transduction"/>
    <property type="evidence" value="ECO:0007669"/>
    <property type="project" value="InterPro"/>
</dbReference>
<comment type="subcellular location">
    <subcellularLocation>
        <location evidence="2">Cytoplasmic vesicle</location>
        <location evidence="2">COPI-coated vesicle membrane</location>
    </subcellularLocation>
</comment>
<organism evidence="5 6">
    <name type="scientific">Saccharomycopsis crataegensis</name>
    <dbReference type="NCBI Taxonomy" id="43959"/>
    <lineage>
        <taxon>Eukaryota</taxon>
        <taxon>Fungi</taxon>
        <taxon>Dikarya</taxon>
        <taxon>Ascomycota</taxon>
        <taxon>Saccharomycotina</taxon>
        <taxon>Saccharomycetes</taxon>
        <taxon>Saccharomycopsidaceae</taxon>
        <taxon>Saccharomycopsis</taxon>
    </lineage>
</organism>
<dbReference type="GeneID" id="90074847"/>
<gene>
    <name evidence="5" type="ORF">DASC09_041970</name>
</gene>
<feature type="compositionally biased region" description="Basic and acidic residues" evidence="3">
    <location>
        <begin position="67"/>
        <end position="83"/>
    </location>
</feature>
<dbReference type="InterPro" id="IPR023394">
    <property type="entry name" value="Sec7_C_sf"/>
</dbReference>
<dbReference type="GO" id="GO:0030663">
    <property type="term" value="C:COPI-coated vesicle membrane"/>
    <property type="evidence" value="ECO:0007669"/>
    <property type="project" value="UniProtKB-SubCell"/>
</dbReference>
<feature type="compositionally biased region" description="Low complexity" evidence="3">
    <location>
        <begin position="622"/>
        <end position="641"/>
    </location>
</feature>
<dbReference type="FunFam" id="1.10.1000.11:FF:000003">
    <property type="entry name" value="Brefeldin A-inhibited guanine nucleotide-exchange protein 1"/>
    <property type="match status" value="1"/>
</dbReference>
<feature type="domain" description="SEC7" evidence="4">
    <location>
        <begin position="658"/>
        <end position="848"/>
    </location>
</feature>
<comment type="caution">
    <text evidence="5">The sequence shown here is derived from an EMBL/GenBank/DDBJ whole genome shotgun (WGS) entry which is preliminary data.</text>
</comment>
<keyword evidence="1" id="KW-0963">Cytoplasm</keyword>
<dbReference type="Proteomes" id="UP001360560">
    <property type="component" value="Unassembled WGS sequence"/>
</dbReference>
<dbReference type="EMBL" id="BTFZ01000011">
    <property type="protein sequence ID" value="GMM36872.1"/>
    <property type="molecule type" value="Genomic_DNA"/>
</dbReference>
<dbReference type="Gene3D" id="1.10.220.20">
    <property type="match status" value="1"/>
</dbReference>
<proteinExistence type="predicted"/>
<dbReference type="PROSITE" id="PS50190">
    <property type="entry name" value="SEC7"/>
    <property type="match status" value="1"/>
</dbReference>
<dbReference type="InterPro" id="IPR032691">
    <property type="entry name" value="Mon2/Sec7/BIG1-like_HUS"/>
</dbReference>
<dbReference type="InterPro" id="IPR046455">
    <property type="entry name" value="Sec7/BIG1-like_C"/>
</dbReference>
<dbReference type="SUPFAM" id="SSF48371">
    <property type="entry name" value="ARM repeat"/>
    <property type="match status" value="1"/>
</dbReference>
<dbReference type="SMART" id="SM00222">
    <property type="entry name" value="Sec7"/>
    <property type="match status" value="1"/>
</dbReference>
<feature type="region of interest" description="Disordered" evidence="3">
    <location>
        <begin position="621"/>
        <end position="641"/>
    </location>
</feature>
<protein>
    <submittedName>
        <fullName evidence="5">Arf family guanine nucleotide exchange factor</fullName>
    </submittedName>
</protein>
<dbReference type="RefSeq" id="XP_064853868.1">
    <property type="nucleotide sequence ID" value="XM_064997796.1"/>
</dbReference>
<feature type="region of interest" description="Disordered" evidence="3">
    <location>
        <begin position="1"/>
        <end position="120"/>
    </location>
</feature>
<dbReference type="InterPro" id="IPR015403">
    <property type="entry name" value="Mon2/Sec7/BIG1-like_HDS"/>
</dbReference>
<dbReference type="PANTHER" id="PTHR10663">
    <property type="entry name" value="GUANYL-NUCLEOTIDE EXCHANGE FACTOR"/>
    <property type="match status" value="1"/>
</dbReference>
<dbReference type="Pfam" id="PF09324">
    <property type="entry name" value="Sec7-like_HDS"/>
    <property type="match status" value="1"/>
</dbReference>
<dbReference type="Pfam" id="PF20252">
    <property type="entry name" value="BIG2_C"/>
    <property type="match status" value="1"/>
</dbReference>
<evidence type="ECO:0000259" key="4">
    <source>
        <dbReference type="PROSITE" id="PS50190"/>
    </source>
</evidence>
<sequence length="1850" mass="209764">MSPESSRDTMVKEESMSFDSSQGITHGNVPDPSPESETVDTNPEDPEVPTSDPAEITNEQTEEPVEEIEKPVEESKVLAKDPEVQQSTTPRTSTTSEDLEDPSANQAISQHPEKTTADSSSAVTINVLKKLIETINLKPYKLNADQKEIAKDCQSILDQGKIPSIKLIRLLETSENNLQLKVALVDAVSKIFIFENSSSSFNQINYKNCTKFSDLCIDTIAKIFKDETDDAIELQIVKTVVNIILNDNVEVHTAKLLEGIRLIYNIFILTVNENTKLIAEATLTQIIDHYFQMIENGISASSSTATLNNSAKLNSSSTTSLNNNVSPSNIVLENLENLNEADEKKFGDIENRVLSETTDESDKHSLLVKDCFLIFRAMSKLSVKSIDENFLDARSTAVRSKLLSLKIIYSILKNHINCFLNKTITISSNISNEKIPFIDSIRNYLLLALTKNAVYQLNEIYSVCLDIFYIMITNLRAEFINEIPVLFSEIFISIVEMSVSSDFQKNYFLSVVAKLANDPRLLIEFYLNFDCSENQPNIIESLINFLIKTENNNLRNYGLTKRNDQMASGEVNNGKQDATGYDPTALNCIVSILRSLYSWTNKGLTVTNDDGKSFNGVHKRSSSVISSSREPSSPTTSVMSSTPILREISTTEVDNPTEFESAKKRKTLLLEYCKSFNYKPKKGIQKLIESNFIKSSDPRDVAKFLLTNNNILDKEVMGEYLGEGDEYNINVMHAFVDEFSFEGLKFVDAMRLFLQSFRLPGESQKIDRFMLKFAETYYKSHPNSVFAQADTLYVLSYSVIMLNTDQHNNQVKSRMTIEDFIKNNSGIDDGKDLPRQLLIDIYNDIANNEIILESEQHHALISGSKTPQIPSSTGLPNLFSSGKDINMEYYIQAAKEISSKTEKVIKSNTQGTLQKRTKFFSANHVEHVKSIFDTLWMSFLAALTPSFKEFDNKTISTLCLEGIKLSIKIACIFNLADARTSFINALLQFTNLTNIEEIKRKNLDAINVLLNICVSDGNHLNSSWTDVLMCISQLERLQLIAQGVDASNIPDVLNAKVEKTLNNDGRTSHESIRSFNTKFFSRRLANPSELAQQHHANQKLHPEIASLIASTELTVKIDKIFASTEKLDIDAITFFIEALIEVALDEVESSGNSSHPRIFSLQKMVDICYYNMGRIRVEWSRLWSIMGESFNKIGCNFNMNIVIFALDSLRQLSMRFFEIEELAYFKFQKDFLKPFAFVLSHNEAVECKMMVLDCIDNMILAKSDKIKSGWVTIFESFSKAAASNNDQVITRTYKMLSKINKNYFEALYRQDAFTGLVDAYTALACNEYNQRVSLHVISDMRNLIKKVQNYDGSEHPEVNKEGVSKTTTNTKTIKFLPVLTGFNKVILQNSDLESRSISLDHLFDSLVEYGENFDESSWSEICHELLFPIFGVLSNHWSQLNSHDDLSVWLSTTLIQALKNMVAIFTHFDTLLPMLDGYLKLLCSCILQENDTISRIGRNCLQSLILENCKKFRTTDWNKVTDTLNELFDATTAVELFLADPLRVEEKSHAHIEGEFSKASEFNAETLANGFAVNKNDEDKHVSDKQDDEEDQEEYNQSTDTVIIHNNAATLSTTQTPVTTTDGLDMTSPQSNNYEFRPAKSSSEEHKKRVKEKSIIVVKCVLQLLMIETLSEVFEDETFYEMIPMENLLSLIGALEKSYNFSHEFNEDYNLRVRLWNSGVIERLPNLLKQESSSSGVYINIVFRLLVNGKKATEKQREALLAKLIPLCVKIIEDYISLDETTKQRNINTWRPVVVEIMQGYYELEEDDFIKHCPIMYDLILSILDKQLPQELRSSIKSFLTRVGEVYVRI</sequence>
<dbReference type="PANTHER" id="PTHR10663:SF375">
    <property type="entry name" value="LD29171P"/>
    <property type="match status" value="1"/>
</dbReference>
<feature type="compositionally biased region" description="Basic and acidic residues" evidence="3">
    <location>
        <begin position="1"/>
        <end position="15"/>
    </location>
</feature>
<accession>A0AAV5QQI6</accession>
<feature type="compositionally biased region" description="Low complexity" evidence="3">
    <location>
        <begin position="87"/>
        <end position="96"/>
    </location>
</feature>
<evidence type="ECO:0000313" key="5">
    <source>
        <dbReference type="EMBL" id="GMM36872.1"/>
    </source>
</evidence>
<feature type="region of interest" description="Disordered" evidence="3">
    <location>
        <begin position="1615"/>
        <end position="1643"/>
    </location>
</feature>
<evidence type="ECO:0000256" key="1">
    <source>
        <dbReference type="ARBA" id="ARBA00022490"/>
    </source>
</evidence>
<name>A0AAV5QQI6_9ASCO</name>
<feature type="compositionally biased region" description="Basic and acidic residues" evidence="3">
    <location>
        <begin position="1575"/>
        <end position="1585"/>
    </location>
</feature>
<dbReference type="InterPro" id="IPR000904">
    <property type="entry name" value="Sec7_dom"/>
</dbReference>
<evidence type="ECO:0000256" key="3">
    <source>
        <dbReference type="SAM" id="MobiDB-lite"/>
    </source>
</evidence>
<evidence type="ECO:0000313" key="6">
    <source>
        <dbReference type="Proteomes" id="UP001360560"/>
    </source>
</evidence>
<dbReference type="FunFam" id="1.10.220.20:FF:000002">
    <property type="entry name" value="Brefeldin A-inhibited guanine nucleotide-exchange protein 1"/>
    <property type="match status" value="1"/>
</dbReference>
<dbReference type="GO" id="GO:0005085">
    <property type="term" value="F:guanyl-nucleotide exchange factor activity"/>
    <property type="evidence" value="ECO:0007669"/>
    <property type="project" value="InterPro"/>
</dbReference>
<dbReference type="Gene3D" id="1.10.1000.11">
    <property type="entry name" value="Arf Nucleotide-binding Site Opener,domain 2"/>
    <property type="match status" value="1"/>
</dbReference>
<dbReference type="InterPro" id="IPR035999">
    <property type="entry name" value="Sec7_dom_sf"/>
</dbReference>
<dbReference type="Pfam" id="PF12783">
    <property type="entry name" value="Sec7-like_HUS"/>
    <property type="match status" value="1"/>
</dbReference>
<reference evidence="5 6" key="1">
    <citation type="journal article" date="2023" name="Elife">
        <title>Identification of key yeast species and microbe-microbe interactions impacting larval growth of Drosophila in the wild.</title>
        <authorList>
            <person name="Mure A."/>
            <person name="Sugiura Y."/>
            <person name="Maeda R."/>
            <person name="Honda K."/>
            <person name="Sakurai N."/>
            <person name="Takahashi Y."/>
            <person name="Watada M."/>
            <person name="Katoh T."/>
            <person name="Gotoh A."/>
            <person name="Gotoh Y."/>
            <person name="Taniguchi I."/>
            <person name="Nakamura K."/>
            <person name="Hayashi T."/>
            <person name="Katayama T."/>
            <person name="Uemura T."/>
            <person name="Hattori Y."/>
        </authorList>
    </citation>
    <scope>NUCLEOTIDE SEQUENCE [LARGE SCALE GENOMIC DNA]</scope>
    <source>
        <strain evidence="5 6">SC-9</strain>
    </source>
</reference>
<dbReference type="CDD" id="cd00171">
    <property type="entry name" value="Sec7"/>
    <property type="match status" value="1"/>
</dbReference>
<evidence type="ECO:0000256" key="2">
    <source>
        <dbReference type="ARBA" id="ARBA00060451"/>
    </source>
</evidence>
<keyword evidence="6" id="KW-1185">Reference proteome</keyword>
<dbReference type="Pfam" id="PF01369">
    <property type="entry name" value="Sec7"/>
    <property type="match status" value="1"/>
</dbReference>
<dbReference type="SUPFAM" id="SSF48425">
    <property type="entry name" value="Sec7 domain"/>
    <property type="match status" value="1"/>
</dbReference>
<dbReference type="InterPro" id="IPR016024">
    <property type="entry name" value="ARM-type_fold"/>
</dbReference>